<sequence length="102" mass="11662">MCGSIPITLPHHFYTPIFFYYINLVLLLFMSFSLSLSLSCLVVTLRVVGFTCPESYHTDAHTHRTRPNRLNSQNASRLANSLHVLFLDHYSIPYSLPRTGMS</sequence>
<evidence type="ECO:0000313" key="3">
    <source>
        <dbReference type="Proteomes" id="UP000276215"/>
    </source>
</evidence>
<organism evidence="2 3">
    <name type="scientific">Choiromyces venosus 120613-1</name>
    <dbReference type="NCBI Taxonomy" id="1336337"/>
    <lineage>
        <taxon>Eukaryota</taxon>
        <taxon>Fungi</taxon>
        <taxon>Dikarya</taxon>
        <taxon>Ascomycota</taxon>
        <taxon>Pezizomycotina</taxon>
        <taxon>Pezizomycetes</taxon>
        <taxon>Pezizales</taxon>
        <taxon>Tuberaceae</taxon>
        <taxon>Choiromyces</taxon>
    </lineage>
</organism>
<dbReference type="EMBL" id="ML120383">
    <property type="protein sequence ID" value="RPA99944.1"/>
    <property type="molecule type" value="Genomic_DNA"/>
</dbReference>
<keyword evidence="3" id="KW-1185">Reference proteome</keyword>
<keyword evidence="1" id="KW-1133">Transmembrane helix</keyword>
<reference evidence="2 3" key="1">
    <citation type="journal article" date="2018" name="Nat. Ecol. Evol.">
        <title>Pezizomycetes genomes reveal the molecular basis of ectomycorrhizal truffle lifestyle.</title>
        <authorList>
            <person name="Murat C."/>
            <person name="Payen T."/>
            <person name="Noel B."/>
            <person name="Kuo A."/>
            <person name="Morin E."/>
            <person name="Chen J."/>
            <person name="Kohler A."/>
            <person name="Krizsan K."/>
            <person name="Balestrini R."/>
            <person name="Da Silva C."/>
            <person name="Montanini B."/>
            <person name="Hainaut M."/>
            <person name="Levati E."/>
            <person name="Barry K.W."/>
            <person name="Belfiori B."/>
            <person name="Cichocki N."/>
            <person name="Clum A."/>
            <person name="Dockter R.B."/>
            <person name="Fauchery L."/>
            <person name="Guy J."/>
            <person name="Iotti M."/>
            <person name="Le Tacon F."/>
            <person name="Lindquist E.A."/>
            <person name="Lipzen A."/>
            <person name="Malagnac F."/>
            <person name="Mello A."/>
            <person name="Molinier V."/>
            <person name="Miyauchi S."/>
            <person name="Poulain J."/>
            <person name="Riccioni C."/>
            <person name="Rubini A."/>
            <person name="Sitrit Y."/>
            <person name="Splivallo R."/>
            <person name="Traeger S."/>
            <person name="Wang M."/>
            <person name="Zifcakova L."/>
            <person name="Wipf D."/>
            <person name="Zambonelli A."/>
            <person name="Paolocci F."/>
            <person name="Nowrousian M."/>
            <person name="Ottonello S."/>
            <person name="Baldrian P."/>
            <person name="Spatafora J.W."/>
            <person name="Henrissat B."/>
            <person name="Nagy L.G."/>
            <person name="Aury J.M."/>
            <person name="Wincker P."/>
            <person name="Grigoriev I.V."/>
            <person name="Bonfante P."/>
            <person name="Martin F.M."/>
        </authorList>
    </citation>
    <scope>NUCLEOTIDE SEQUENCE [LARGE SCALE GENOMIC DNA]</scope>
    <source>
        <strain evidence="2 3">120613-1</strain>
    </source>
</reference>
<dbReference type="Proteomes" id="UP000276215">
    <property type="component" value="Unassembled WGS sequence"/>
</dbReference>
<keyword evidence="1" id="KW-0472">Membrane</keyword>
<keyword evidence="1" id="KW-0812">Transmembrane</keyword>
<evidence type="ECO:0000313" key="2">
    <source>
        <dbReference type="EMBL" id="RPA99944.1"/>
    </source>
</evidence>
<accession>A0A3N4K232</accession>
<name>A0A3N4K232_9PEZI</name>
<feature type="transmembrane region" description="Helical" evidence="1">
    <location>
        <begin position="18"/>
        <end position="45"/>
    </location>
</feature>
<evidence type="ECO:0000256" key="1">
    <source>
        <dbReference type="SAM" id="Phobius"/>
    </source>
</evidence>
<proteinExistence type="predicted"/>
<dbReference type="AlphaFoldDB" id="A0A3N4K232"/>
<protein>
    <submittedName>
        <fullName evidence="2">Uncharacterized protein</fullName>
    </submittedName>
</protein>
<gene>
    <name evidence="2" type="ORF">L873DRAFT_841343</name>
</gene>